<dbReference type="PIRSF" id="PIRSF001589">
    <property type="entry name" value="Asn_synthetase_glu-h"/>
    <property type="match status" value="1"/>
</dbReference>
<organism evidence="12 13">
    <name type="scientific">Sulfurimonas gotlandica (strain DSM 19862 / JCM 16533 / GD1)</name>
    <dbReference type="NCBI Taxonomy" id="929558"/>
    <lineage>
        <taxon>Bacteria</taxon>
        <taxon>Pseudomonadati</taxon>
        <taxon>Campylobacterota</taxon>
        <taxon>Epsilonproteobacteria</taxon>
        <taxon>Campylobacterales</taxon>
        <taxon>Sulfurimonadaceae</taxon>
        <taxon>Sulfurimonas</taxon>
    </lineage>
</organism>
<dbReference type="InterPro" id="IPR051786">
    <property type="entry name" value="ASN_synthetase/amidase"/>
</dbReference>
<dbReference type="EMBL" id="AFRZ01000001">
    <property type="protein sequence ID" value="EHP28999.1"/>
    <property type="molecule type" value="Genomic_DNA"/>
</dbReference>
<keyword evidence="13" id="KW-1185">Reference proteome</keyword>
<dbReference type="InterPro" id="IPR006426">
    <property type="entry name" value="Asn_synth_AEB"/>
</dbReference>
<keyword evidence="8" id="KW-0061">Asparagine biosynthesis</keyword>
<dbReference type="RefSeq" id="WP_008337847.1">
    <property type="nucleotide sequence ID" value="NZ_AFRZ01000001.1"/>
</dbReference>
<evidence type="ECO:0000256" key="9">
    <source>
        <dbReference type="PIRSR" id="PIRSR001589-2"/>
    </source>
</evidence>
<dbReference type="GO" id="GO:0005829">
    <property type="term" value="C:cytosol"/>
    <property type="evidence" value="ECO:0007669"/>
    <property type="project" value="TreeGrafter"/>
</dbReference>
<evidence type="ECO:0000256" key="7">
    <source>
        <dbReference type="ARBA" id="ARBA00048741"/>
    </source>
</evidence>
<keyword evidence="5 9" id="KW-0067">ATP-binding</keyword>
<dbReference type="CDD" id="cd00712">
    <property type="entry name" value="AsnB"/>
    <property type="match status" value="1"/>
</dbReference>
<dbReference type="InterPro" id="IPR014729">
    <property type="entry name" value="Rossmann-like_a/b/a_fold"/>
</dbReference>
<evidence type="ECO:0000256" key="8">
    <source>
        <dbReference type="PIRSR" id="PIRSR001589-1"/>
    </source>
</evidence>
<dbReference type="Pfam" id="PF00733">
    <property type="entry name" value="Asn_synthase"/>
    <property type="match status" value="1"/>
</dbReference>
<dbReference type="Gene3D" id="3.60.20.10">
    <property type="entry name" value="Glutamine Phosphoribosylpyrophosphate, subunit 1, domain 1"/>
    <property type="match status" value="1"/>
</dbReference>
<dbReference type="OrthoDB" id="9763290at2"/>
<evidence type="ECO:0000256" key="10">
    <source>
        <dbReference type="PIRSR" id="PIRSR001589-3"/>
    </source>
</evidence>
<feature type="domain" description="Glutamine amidotransferase type-2" evidence="11">
    <location>
        <begin position="2"/>
        <end position="203"/>
    </location>
</feature>
<evidence type="ECO:0000313" key="12">
    <source>
        <dbReference type="EMBL" id="EHP28999.1"/>
    </source>
</evidence>
<dbReference type="GO" id="GO:0005524">
    <property type="term" value="F:ATP binding"/>
    <property type="evidence" value="ECO:0007669"/>
    <property type="project" value="UniProtKB-KW"/>
</dbReference>
<evidence type="ECO:0000256" key="3">
    <source>
        <dbReference type="ARBA" id="ARBA00012737"/>
    </source>
</evidence>
<dbReference type="Proteomes" id="UP000006431">
    <property type="component" value="Unassembled WGS sequence"/>
</dbReference>
<evidence type="ECO:0000256" key="4">
    <source>
        <dbReference type="ARBA" id="ARBA00022741"/>
    </source>
</evidence>
<dbReference type="EC" id="6.3.5.4" evidence="3"/>
<reference evidence="12 13" key="1">
    <citation type="journal article" date="2012" name="Proc. Natl. Acad. Sci. U.S.A.">
        <title>Genome and physiology of a model Epsilonproteobacterium responsible for sulfide detoxification in marine oxygen depletion zones.</title>
        <authorList>
            <person name="Grote J."/>
            <person name="Schott T."/>
            <person name="Bruckner C.G."/>
            <person name="Glockner F.O."/>
            <person name="Jost G."/>
            <person name="Teeling H."/>
            <person name="Labrenz M."/>
            <person name="Jurgens K."/>
        </authorList>
    </citation>
    <scope>NUCLEOTIDE SEQUENCE [LARGE SCALE GENOMIC DNA]</scope>
    <source>
        <strain evidence="12 13">GD1</strain>
    </source>
</reference>
<gene>
    <name evidence="12" type="primary">asnB</name>
    <name evidence="12" type="ORF">SMGD1_0472</name>
</gene>
<evidence type="ECO:0000256" key="1">
    <source>
        <dbReference type="ARBA" id="ARBA00005187"/>
    </source>
</evidence>
<dbReference type="GO" id="GO:0006529">
    <property type="term" value="P:asparagine biosynthetic process"/>
    <property type="evidence" value="ECO:0007669"/>
    <property type="project" value="UniProtKB-KW"/>
</dbReference>
<accession>H1FV73</accession>
<dbReference type="CDD" id="cd01991">
    <property type="entry name" value="Asn_synthase_B_C"/>
    <property type="match status" value="1"/>
</dbReference>
<evidence type="ECO:0000313" key="13">
    <source>
        <dbReference type="Proteomes" id="UP000006431"/>
    </source>
</evidence>
<feature type="binding site" evidence="9">
    <location>
        <position position="91"/>
    </location>
    <ligand>
        <name>L-glutamine</name>
        <dbReference type="ChEBI" id="CHEBI:58359"/>
    </ligand>
</feature>
<dbReference type="PANTHER" id="PTHR43284:SF1">
    <property type="entry name" value="ASPARAGINE SYNTHETASE"/>
    <property type="match status" value="1"/>
</dbReference>
<dbReference type="InterPro" id="IPR017932">
    <property type="entry name" value="GATase_2_dom"/>
</dbReference>
<comment type="similarity">
    <text evidence="2">Belongs to the asparagine synthetase family.</text>
</comment>
<dbReference type="PROSITE" id="PS51278">
    <property type="entry name" value="GATASE_TYPE_2"/>
    <property type="match status" value="1"/>
</dbReference>
<feature type="active site" description="For GATase activity" evidence="8">
    <location>
        <position position="2"/>
    </location>
</feature>
<dbReference type="Gene3D" id="3.40.50.620">
    <property type="entry name" value="HUPs"/>
    <property type="match status" value="1"/>
</dbReference>
<protein>
    <recommendedName>
        <fullName evidence="3">asparagine synthase (glutamine-hydrolyzing)</fullName>
        <ecNumber evidence="3">6.3.5.4</ecNumber>
    </recommendedName>
</protein>
<dbReference type="SUPFAM" id="SSF52402">
    <property type="entry name" value="Adenine nucleotide alpha hydrolases-like"/>
    <property type="match status" value="1"/>
</dbReference>
<dbReference type="eggNOG" id="COG0367">
    <property type="taxonomic scope" value="Bacteria"/>
</dbReference>
<proteinExistence type="inferred from homology"/>
<evidence type="ECO:0000256" key="2">
    <source>
        <dbReference type="ARBA" id="ARBA00005752"/>
    </source>
</evidence>
<dbReference type="InterPro" id="IPR029055">
    <property type="entry name" value="Ntn_hydrolases_N"/>
</dbReference>
<keyword evidence="12" id="KW-0436">Ligase</keyword>
<dbReference type="InterPro" id="IPR033738">
    <property type="entry name" value="AsnB_N"/>
</dbReference>
<dbReference type="PATRIC" id="fig|929558.5.peg.471"/>
<accession>B6BKE4</accession>
<dbReference type="GO" id="GO:0004066">
    <property type="term" value="F:asparagine synthase (glutamine-hydrolyzing) activity"/>
    <property type="evidence" value="ECO:0007669"/>
    <property type="project" value="UniProtKB-EC"/>
</dbReference>
<keyword evidence="8" id="KW-0028">Amino-acid biosynthesis</keyword>
<keyword evidence="6 8" id="KW-0315">Glutamine amidotransferase</keyword>
<feature type="site" description="Important for beta-aspartyl-AMP intermediate formation" evidence="10">
    <location>
        <position position="355"/>
    </location>
</feature>
<evidence type="ECO:0000259" key="11">
    <source>
        <dbReference type="PROSITE" id="PS51278"/>
    </source>
</evidence>
<dbReference type="STRING" id="929558.SMGD1_0472"/>
<evidence type="ECO:0000256" key="5">
    <source>
        <dbReference type="ARBA" id="ARBA00022840"/>
    </source>
</evidence>
<dbReference type="AlphaFoldDB" id="B6BKE4"/>
<sequence>MCGIAGTINLNNPNLELIKNSLLHRGPDEQAIHKHKNINLIHTRLSIQDISNGHQPFEYKEYVIVFNGEIYNHLDLRQEYLRDFSFTTNSDTETLLYLYIKYQNKMFDMLDGMFAFAILNKSSNKIIFSRDRAGKKPLYVYKDSDSLMFASELNTIKAGITNLNIDEDEIYSYIRNGFFFKSKTPYKNVFEVEAGLVYEIDCQSLDIKKENYFDILDFYKKDKVNDYEHAKETLDEILHKSVKDRLLSSDLEVGAFLSGGIDSSLIVAVASEYIQNLKTFTVKFDGAFDESHLAKLTAKKYNTQHYELSISMNLKDDIEKILLNYGEPFMDSSAIPSYYVSQEAKKYVTVILNGDGADELFGGYRRYVPSANNLLSVASYFSSLTKLLPKPHNKKSIYNYAYRLLAMSGKKGLDFYNSATNDIFEDIYSFENNHTFSEMNSFINSVENENISSLSKMLYMDFNLILQSDLLKKMDIATMAHSLEGRSPFLSKYMLEFVPTLSDKYKINGKTTKYILRDLAKQYLPKELITQPKRGFEVPLKNWVENDLKDNIFDTLGSSCYSQNFIDRNFIDKLLSRALDVSDEKRAKMLWTLYTLEIFKANQ</sequence>
<dbReference type="Pfam" id="PF13537">
    <property type="entry name" value="GATase_7"/>
    <property type="match status" value="1"/>
</dbReference>
<evidence type="ECO:0000256" key="6">
    <source>
        <dbReference type="ARBA" id="ARBA00022962"/>
    </source>
</evidence>
<comment type="catalytic activity">
    <reaction evidence="7">
        <text>L-aspartate + L-glutamine + ATP + H2O = L-asparagine + L-glutamate + AMP + diphosphate + H(+)</text>
        <dbReference type="Rhea" id="RHEA:12228"/>
        <dbReference type="ChEBI" id="CHEBI:15377"/>
        <dbReference type="ChEBI" id="CHEBI:15378"/>
        <dbReference type="ChEBI" id="CHEBI:29985"/>
        <dbReference type="ChEBI" id="CHEBI:29991"/>
        <dbReference type="ChEBI" id="CHEBI:30616"/>
        <dbReference type="ChEBI" id="CHEBI:33019"/>
        <dbReference type="ChEBI" id="CHEBI:58048"/>
        <dbReference type="ChEBI" id="CHEBI:58359"/>
        <dbReference type="ChEBI" id="CHEBI:456215"/>
        <dbReference type="EC" id="6.3.5.4"/>
    </reaction>
</comment>
<feature type="binding site" evidence="9">
    <location>
        <position position="282"/>
    </location>
    <ligand>
        <name>ATP</name>
        <dbReference type="ChEBI" id="CHEBI:30616"/>
    </ligand>
</feature>
<dbReference type="NCBIfam" id="TIGR01536">
    <property type="entry name" value="asn_synth_AEB"/>
    <property type="match status" value="1"/>
</dbReference>
<dbReference type="SUPFAM" id="SSF56235">
    <property type="entry name" value="N-terminal nucleophile aminohydrolases (Ntn hydrolases)"/>
    <property type="match status" value="1"/>
</dbReference>
<keyword evidence="4 9" id="KW-0547">Nucleotide-binding</keyword>
<name>B6BKE4_SULGG</name>
<dbReference type="InterPro" id="IPR001962">
    <property type="entry name" value="Asn_synthase"/>
</dbReference>
<comment type="pathway">
    <text evidence="1">Amino-acid biosynthesis; L-asparagine biosynthesis; L-asparagine from L-aspartate (L-Gln route): step 1/1.</text>
</comment>
<dbReference type="HOGENOM" id="CLU_014658_3_1_7"/>
<dbReference type="PANTHER" id="PTHR43284">
    <property type="entry name" value="ASPARAGINE SYNTHETASE (GLUTAMINE-HYDROLYZING)"/>
    <property type="match status" value="1"/>
</dbReference>
<comment type="caution">
    <text evidence="12">The sequence shown here is derived from an EMBL/GenBank/DDBJ whole genome shotgun (WGS) entry which is preliminary data.</text>
</comment>